<dbReference type="PANTHER" id="PTHR24180">
    <property type="entry name" value="CYCLIN-DEPENDENT KINASE INHIBITOR 2C-RELATED"/>
    <property type="match status" value="1"/>
</dbReference>
<dbReference type="SUPFAM" id="SSF48403">
    <property type="entry name" value="Ankyrin repeat"/>
    <property type="match status" value="1"/>
</dbReference>
<dbReference type="Proteomes" id="UP000054495">
    <property type="component" value="Unassembled WGS sequence"/>
</dbReference>
<evidence type="ECO:0000313" key="5">
    <source>
        <dbReference type="Proteomes" id="UP000054495"/>
    </source>
</evidence>
<evidence type="ECO:0000256" key="3">
    <source>
        <dbReference type="PROSITE-ProRule" id="PRU00023"/>
    </source>
</evidence>
<evidence type="ECO:0000256" key="1">
    <source>
        <dbReference type="ARBA" id="ARBA00022737"/>
    </source>
</evidence>
<dbReference type="SMART" id="SM00248">
    <property type="entry name" value="ANK"/>
    <property type="match status" value="3"/>
</dbReference>
<dbReference type="AlphaFoldDB" id="A0A0D6LGE5"/>
<sequence>MRFAVYTLFKIPISSSDKHAVELLWTANNEGKTPLRLDKWLLHEAAGKGYLEVVKRLIQNGYNVRLRDSDEKLPLHAAAMSKRSDVVQYLLELAPDCIDERDGYGMSAFHCAVSMDALDTVKVGTMLVKNNTNIFATDFDGRTAVFIGAKFNAINVLT</sequence>
<evidence type="ECO:0000256" key="2">
    <source>
        <dbReference type="ARBA" id="ARBA00023043"/>
    </source>
</evidence>
<keyword evidence="5" id="KW-1185">Reference proteome</keyword>
<proteinExistence type="predicted"/>
<protein>
    <submittedName>
        <fullName evidence="4">Ankyrin repeat protein</fullName>
    </submittedName>
</protein>
<feature type="repeat" description="ANK" evidence="3">
    <location>
        <begin position="42"/>
        <end position="69"/>
    </location>
</feature>
<evidence type="ECO:0000313" key="4">
    <source>
        <dbReference type="EMBL" id="EPB66732.1"/>
    </source>
</evidence>
<organism evidence="4 5">
    <name type="scientific">Ancylostoma ceylanicum</name>
    <dbReference type="NCBI Taxonomy" id="53326"/>
    <lineage>
        <taxon>Eukaryota</taxon>
        <taxon>Metazoa</taxon>
        <taxon>Ecdysozoa</taxon>
        <taxon>Nematoda</taxon>
        <taxon>Chromadorea</taxon>
        <taxon>Rhabditida</taxon>
        <taxon>Rhabditina</taxon>
        <taxon>Rhabditomorpha</taxon>
        <taxon>Strongyloidea</taxon>
        <taxon>Ancylostomatidae</taxon>
        <taxon>Ancylostomatinae</taxon>
        <taxon>Ancylostoma</taxon>
    </lineage>
</organism>
<dbReference type="InterPro" id="IPR002110">
    <property type="entry name" value="Ankyrin_rpt"/>
</dbReference>
<accession>A0A0D6LGE5</accession>
<keyword evidence="2 3" id="KW-0040">ANK repeat</keyword>
<dbReference type="InterPro" id="IPR036770">
    <property type="entry name" value="Ankyrin_rpt-contain_sf"/>
</dbReference>
<dbReference type="EMBL" id="KE125947">
    <property type="protein sequence ID" value="EPB66732.1"/>
    <property type="molecule type" value="Genomic_DNA"/>
</dbReference>
<dbReference type="InterPro" id="IPR051637">
    <property type="entry name" value="Ank_repeat_dom-contain_49"/>
</dbReference>
<keyword evidence="1" id="KW-0677">Repeat</keyword>
<dbReference type="PROSITE" id="PS50297">
    <property type="entry name" value="ANK_REP_REGION"/>
    <property type="match status" value="1"/>
</dbReference>
<dbReference type="PROSITE" id="PS50088">
    <property type="entry name" value="ANK_REPEAT"/>
    <property type="match status" value="1"/>
</dbReference>
<reference evidence="4 5" key="1">
    <citation type="submission" date="2013-05" db="EMBL/GenBank/DDBJ databases">
        <title>Draft genome of the parasitic nematode Anyclostoma ceylanicum.</title>
        <authorList>
            <person name="Mitreva M."/>
        </authorList>
    </citation>
    <scope>NUCLEOTIDE SEQUENCE [LARGE SCALE GENOMIC DNA]</scope>
</reference>
<feature type="non-terminal residue" evidence="4">
    <location>
        <position position="158"/>
    </location>
</feature>
<name>A0A0D6LGE5_9BILA</name>
<gene>
    <name evidence="4" type="ORF">ANCCEY_14177</name>
</gene>
<dbReference type="Gene3D" id="1.25.40.20">
    <property type="entry name" value="Ankyrin repeat-containing domain"/>
    <property type="match status" value="1"/>
</dbReference>
<dbReference type="PANTHER" id="PTHR24180:SF45">
    <property type="entry name" value="POLY [ADP-RIBOSE] POLYMERASE TANKYRASE"/>
    <property type="match status" value="1"/>
</dbReference>
<dbReference type="Pfam" id="PF12796">
    <property type="entry name" value="Ank_2"/>
    <property type="match status" value="1"/>
</dbReference>